<dbReference type="AlphaFoldDB" id="A0A2M9Y695"/>
<dbReference type="EMBL" id="RQFP01000001">
    <property type="protein sequence ID" value="TGK96019.1"/>
    <property type="molecule type" value="Genomic_DNA"/>
</dbReference>
<comment type="similarity">
    <text evidence="1 5">Belongs to the acylphosphatase family.</text>
</comment>
<keyword evidence="4" id="KW-0378">Hydrolase</keyword>
<feature type="active site" evidence="4">
    <location>
        <position position="23"/>
    </location>
</feature>
<dbReference type="EC" id="3.6.1.7" evidence="2 4"/>
<evidence type="ECO:0000256" key="1">
    <source>
        <dbReference type="ARBA" id="ARBA00005614"/>
    </source>
</evidence>
<evidence type="ECO:0000259" key="6">
    <source>
        <dbReference type="PROSITE" id="PS51160"/>
    </source>
</evidence>
<dbReference type="Proteomes" id="UP000297891">
    <property type="component" value="Unassembled WGS sequence"/>
</dbReference>
<dbReference type="Gene3D" id="3.30.70.100">
    <property type="match status" value="1"/>
</dbReference>
<proteinExistence type="inferred from homology"/>
<comment type="catalytic activity">
    <reaction evidence="3 4">
        <text>an acyl phosphate + H2O = a carboxylate + phosphate + H(+)</text>
        <dbReference type="Rhea" id="RHEA:14965"/>
        <dbReference type="ChEBI" id="CHEBI:15377"/>
        <dbReference type="ChEBI" id="CHEBI:15378"/>
        <dbReference type="ChEBI" id="CHEBI:29067"/>
        <dbReference type="ChEBI" id="CHEBI:43474"/>
        <dbReference type="ChEBI" id="CHEBI:59918"/>
        <dbReference type="EC" id="3.6.1.7"/>
    </reaction>
</comment>
<organism evidence="7 8">
    <name type="scientific">Leptospira brenneri</name>
    <dbReference type="NCBI Taxonomy" id="2023182"/>
    <lineage>
        <taxon>Bacteria</taxon>
        <taxon>Pseudomonadati</taxon>
        <taxon>Spirochaetota</taxon>
        <taxon>Spirochaetia</taxon>
        <taxon>Leptospirales</taxon>
        <taxon>Leptospiraceae</taxon>
        <taxon>Leptospira</taxon>
    </lineage>
</organism>
<evidence type="ECO:0000313" key="7">
    <source>
        <dbReference type="EMBL" id="TGK96019.1"/>
    </source>
</evidence>
<keyword evidence="8" id="KW-1185">Reference proteome</keyword>
<gene>
    <name evidence="7" type="ORF">EHQ30_05170</name>
</gene>
<accession>A0A2M9Y695</accession>
<feature type="active site" evidence="4">
    <location>
        <position position="41"/>
    </location>
</feature>
<dbReference type="InterPro" id="IPR017968">
    <property type="entry name" value="Acylphosphatase_CS"/>
</dbReference>
<protein>
    <recommendedName>
        <fullName evidence="2 4">acylphosphatase</fullName>
        <ecNumber evidence="2 4">3.6.1.7</ecNumber>
    </recommendedName>
</protein>
<dbReference type="InterPro" id="IPR036046">
    <property type="entry name" value="Acylphosphatase-like_dom_sf"/>
</dbReference>
<dbReference type="PANTHER" id="PTHR47268">
    <property type="entry name" value="ACYLPHOSPHATASE"/>
    <property type="match status" value="1"/>
</dbReference>
<dbReference type="OrthoDB" id="9808093at2"/>
<dbReference type="InterPro" id="IPR020456">
    <property type="entry name" value="Acylphosphatase"/>
</dbReference>
<evidence type="ECO:0000256" key="5">
    <source>
        <dbReference type="RuleBase" id="RU004168"/>
    </source>
</evidence>
<sequence>MAKSEEARARILVRGFVQGVGFRYYILQKAQEMRLKGYTQNLPNGEVEAVVEGDKLFIEDLYRAMQRGPTKAKVKDHVIEWSDPKNQFRTFLIKK</sequence>
<dbReference type="PROSITE" id="PS51160">
    <property type="entry name" value="ACYLPHOSPHATASE_3"/>
    <property type="match status" value="1"/>
</dbReference>
<evidence type="ECO:0000256" key="4">
    <source>
        <dbReference type="PROSITE-ProRule" id="PRU00520"/>
    </source>
</evidence>
<dbReference type="SUPFAM" id="SSF54975">
    <property type="entry name" value="Acylphosphatase/BLUF domain-like"/>
    <property type="match status" value="1"/>
</dbReference>
<dbReference type="PROSITE" id="PS00150">
    <property type="entry name" value="ACYLPHOSPHATASE_1"/>
    <property type="match status" value="1"/>
</dbReference>
<dbReference type="GO" id="GO:0003998">
    <property type="term" value="F:acylphosphatase activity"/>
    <property type="evidence" value="ECO:0007669"/>
    <property type="project" value="UniProtKB-EC"/>
</dbReference>
<feature type="domain" description="Acylphosphatase-like" evidence="6">
    <location>
        <begin position="8"/>
        <end position="95"/>
    </location>
</feature>
<dbReference type="RefSeq" id="WP_100789025.1">
    <property type="nucleotide sequence ID" value="NZ_NPDQ01000001.1"/>
</dbReference>
<dbReference type="PANTHER" id="PTHR47268:SF4">
    <property type="entry name" value="ACYLPHOSPHATASE"/>
    <property type="match status" value="1"/>
</dbReference>
<comment type="caution">
    <text evidence="7">The sequence shown here is derived from an EMBL/GenBank/DDBJ whole genome shotgun (WGS) entry which is preliminary data.</text>
</comment>
<evidence type="ECO:0000256" key="3">
    <source>
        <dbReference type="ARBA" id="ARBA00047645"/>
    </source>
</evidence>
<reference evidence="7" key="1">
    <citation type="journal article" date="2019" name="PLoS Negl. Trop. Dis.">
        <title>Revisiting the worldwide diversity of Leptospira species in the environment.</title>
        <authorList>
            <person name="Vincent A.T."/>
            <person name="Schiettekatte O."/>
            <person name="Bourhy P."/>
            <person name="Veyrier F.J."/>
            <person name="Picardeau M."/>
        </authorList>
    </citation>
    <scope>NUCLEOTIDE SEQUENCE [LARGE SCALE GENOMIC DNA]</scope>
    <source>
        <strain evidence="7">201800277</strain>
    </source>
</reference>
<dbReference type="Pfam" id="PF00708">
    <property type="entry name" value="Acylphosphatase"/>
    <property type="match status" value="1"/>
</dbReference>
<dbReference type="InterPro" id="IPR001792">
    <property type="entry name" value="Acylphosphatase-like_dom"/>
</dbReference>
<name>A0A2M9Y695_9LEPT</name>
<evidence type="ECO:0000256" key="2">
    <source>
        <dbReference type="ARBA" id="ARBA00012150"/>
    </source>
</evidence>
<evidence type="ECO:0000313" key="8">
    <source>
        <dbReference type="Proteomes" id="UP000297891"/>
    </source>
</evidence>